<dbReference type="InterPro" id="IPR000629">
    <property type="entry name" value="RNA-helicase_DEAD-box_CS"/>
</dbReference>
<dbReference type="EC" id="3.6.4.13" evidence="1"/>
<feature type="domain" description="Helicase ATP-binding" evidence="7">
    <location>
        <begin position="1"/>
        <end position="69"/>
    </location>
</feature>
<reference evidence="9" key="2">
    <citation type="submission" date="2025-09" db="UniProtKB">
        <authorList>
            <consortium name="Ensembl"/>
        </authorList>
    </citation>
    <scope>IDENTIFICATION</scope>
</reference>
<sequence>MMNGHLNMRNVTFLVLDEADRMLDMGFEPQIKKILLDIRPDRQTIMTSATWPDGVRRLSSLYLKDPMMVYVGTLDLTAVHSVKQKVLVIADDDKEDLLFKNIKNMSPEDKLLVFVGRKILADNISTECSMRGFSVQCIHGDREQYDREQALDDFRSGSVRILIATDVASRGLDVNDITHVFNFDCPRDMEEYVHRIGRTGRAGRTGVSTTLVTKDDWKNAARLISLLEEAKQEVPHELVEMAARYAARGGGTRGGGPRGGGSWGGGSSRRMDFRYGLHPHPLYHCLWELRCCCELGCISGVSR</sequence>
<evidence type="ECO:0000256" key="4">
    <source>
        <dbReference type="ARBA" id="ARBA00022806"/>
    </source>
</evidence>
<keyword evidence="4 6" id="KW-0347">Helicase</keyword>
<comment type="similarity">
    <text evidence="6">Belongs to the DEAD box helicase family.</text>
</comment>
<keyword evidence="3 6" id="KW-0378">Hydrolase</keyword>
<keyword evidence="2 6" id="KW-0547">Nucleotide-binding</keyword>
<dbReference type="PROSITE" id="PS00039">
    <property type="entry name" value="DEAD_ATP_HELICASE"/>
    <property type="match status" value="1"/>
</dbReference>
<name>A0A8C4QJ51_EPTBU</name>
<dbReference type="SUPFAM" id="SSF52540">
    <property type="entry name" value="P-loop containing nucleoside triphosphate hydrolases"/>
    <property type="match status" value="1"/>
</dbReference>
<evidence type="ECO:0000256" key="5">
    <source>
        <dbReference type="ARBA" id="ARBA00022840"/>
    </source>
</evidence>
<dbReference type="GO" id="GO:0003724">
    <property type="term" value="F:RNA helicase activity"/>
    <property type="evidence" value="ECO:0007669"/>
    <property type="project" value="UniProtKB-EC"/>
</dbReference>
<dbReference type="PROSITE" id="PS51194">
    <property type="entry name" value="HELICASE_CTER"/>
    <property type="match status" value="1"/>
</dbReference>
<keyword evidence="5 6" id="KW-0067">ATP-binding</keyword>
<dbReference type="InterPro" id="IPR001650">
    <property type="entry name" value="Helicase_C-like"/>
</dbReference>
<evidence type="ECO:0000259" key="7">
    <source>
        <dbReference type="PROSITE" id="PS51192"/>
    </source>
</evidence>
<evidence type="ECO:0000259" key="8">
    <source>
        <dbReference type="PROSITE" id="PS51194"/>
    </source>
</evidence>
<evidence type="ECO:0000256" key="3">
    <source>
        <dbReference type="ARBA" id="ARBA00022801"/>
    </source>
</evidence>
<evidence type="ECO:0000256" key="2">
    <source>
        <dbReference type="ARBA" id="ARBA00022741"/>
    </source>
</evidence>
<dbReference type="InterPro" id="IPR011545">
    <property type="entry name" value="DEAD/DEAH_box_helicase_dom"/>
</dbReference>
<dbReference type="AlphaFoldDB" id="A0A8C4QJ51"/>
<dbReference type="Proteomes" id="UP000694388">
    <property type="component" value="Unplaced"/>
</dbReference>
<keyword evidence="10" id="KW-1185">Reference proteome</keyword>
<dbReference type="Pfam" id="PF00270">
    <property type="entry name" value="DEAD"/>
    <property type="match status" value="1"/>
</dbReference>
<dbReference type="PROSITE" id="PS51192">
    <property type="entry name" value="HELICASE_ATP_BIND_1"/>
    <property type="match status" value="1"/>
</dbReference>
<organism evidence="9 10">
    <name type="scientific">Eptatretus burgeri</name>
    <name type="common">Inshore hagfish</name>
    <dbReference type="NCBI Taxonomy" id="7764"/>
    <lineage>
        <taxon>Eukaryota</taxon>
        <taxon>Metazoa</taxon>
        <taxon>Chordata</taxon>
        <taxon>Craniata</taxon>
        <taxon>Vertebrata</taxon>
        <taxon>Cyclostomata</taxon>
        <taxon>Myxini</taxon>
        <taxon>Myxiniformes</taxon>
        <taxon>Myxinidae</taxon>
        <taxon>Eptatretinae</taxon>
        <taxon>Eptatretus</taxon>
    </lineage>
</organism>
<dbReference type="InterPro" id="IPR014001">
    <property type="entry name" value="Helicase_ATP-bd"/>
</dbReference>
<evidence type="ECO:0000256" key="1">
    <source>
        <dbReference type="ARBA" id="ARBA00012552"/>
    </source>
</evidence>
<dbReference type="SMART" id="SM00490">
    <property type="entry name" value="HELICc"/>
    <property type="match status" value="1"/>
</dbReference>
<dbReference type="CDD" id="cd18787">
    <property type="entry name" value="SF2_C_DEAD"/>
    <property type="match status" value="1"/>
</dbReference>
<feature type="domain" description="Helicase C-terminal" evidence="8">
    <location>
        <begin position="81"/>
        <end position="242"/>
    </location>
</feature>
<proteinExistence type="inferred from homology"/>
<evidence type="ECO:0000313" key="10">
    <source>
        <dbReference type="Proteomes" id="UP000694388"/>
    </source>
</evidence>
<evidence type="ECO:0000313" key="9">
    <source>
        <dbReference type="Ensembl" id="ENSEBUP00000016138.1"/>
    </source>
</evidence>
<dbReference type="PANTHER" id="PTHR47958">
    <property type="entry name" value="ATP-DEPENDENT RNA HELICASE DBP3"/>
    <property type="match status" value="1"/>
</dbReference>
<dbReference type="FunFam" id="3.40.50.300:FF:000008">
    <property type="entry name" value="ATP-dependent RNA helicase RhlB"/>
    <property type="match status" value="1"/>
</dbReference>
<accession>A0A8C4QJ51</accession>
<dbReference type="GeneTree" id="ENSGT00940000163653"/>
<dbReference type="Ensembl" id="ENSEBUT00000016714.1">
    <property type="protein sequence ID" value="ENSEBUP00000016138.1"/>
    <property type="gene ID" value="ENSEBUG00000010146.1"/>
</dbReference>
<reference evidence="9" key="1">
    <citation type="submission" date="2025-08" db="UniProtKB">
        <authorList>
            <consortium name="Ensembl"/>
        </authorList>
    </citation>
    <scope>IDENTIFICATION</scope>
</reference>
<dbReference type="GO" id="GO:0016787">
    <property type="term" value="F:hydrolase activity"/>
    <property type="evidence" value="ECO:0007669"/>
    <property type="project" value="UniProtKB-KW"/>
</dbReference>
<evidence type="ECO:0000256" key="6">
    <source>
        <dbReference type="RuleBase" id="RU000492"/>
    </source>
</evidence>
<dbReference type="InterPro" id="IPR027417">
    <property type="entry name" value="P-loop_NTPase"/>
</dbReference>
<protein>
    <recommendedName>
        <fullName evidence="1">RNA helicase</fullName>
        <ecNumber evidence="1">3.6.4.13</ecNumber>
    </recommendedName>
</protein>
<dbReference type="GO" id="GO:0003676">
    <property type="term" value="F:nucleic acid binding"/>
    <property type="evidence" value="ECO:0007669"/>
    <property type="project" value="InterPro"/>
</dbReference>
<dbReference type="Pfam" id="PF00271">
    <property type="entry name" value="Helicase_C"/>
    <property type="match status" value="1"/>
</dbReference>
<dbReference type="Gene3D" id="3.40.50.300">
    <property type="entry name" value="P-loop containing nucleotide triphosphate hydrolases"/>
    <property type="match status" value="2"/>
</dbReference>
<dbReference type="GO" id="GO:0005524">
    <property type="term" value="F:ATP binding"/>
    <property type="evidence" value="ECO:0007669"/>
    <property type="project" value="UniProtKB-KW"/>
</dbReference>